<accession>A0A5B2XD39</accession>
<evidence type="ECO:0000313" key="3">
    <source>
        <dbReference type="Proteomes" id="UP000323454"/>
    </source>
</evidence>
<dbReference type="AlphaFoldDB" id="A0A5B2XD39"/>
<reference evidence="2 3" key="1">
    <citation type="submission" date="2019-09" db="EMBL/GenBank/DDBJ databases">
        <title>Goodfellowia gen. nov., a new genus of the Pseudonocardineae related to Actinoalloteichus, containing Goodfellowia coeruleoviolacea gen. nov., comb. nov. gen. nov., comb. nov.</title>
        <authorList>
            <person name="Labeda D."/>
        </authorList>
    </citation>
    <scope>NUCLEOTIDE SEQUENCE [LARGE SCALE GENOMIC DNA]</scope>
    <source>
        <strain evidence="2 3">AN110305</strain>
    </source>
</reference>
<comment type="caution">
    <text evidence="2">The sequence shown here is derived from an EMBL/GenBank/DDBJ whole genome shotgun (WGS) entry which is preliminary data.</text>
</comment>
<proteinExistence type="predicted"/>
<keyword evidence="1" id="KW-0812">Transmembrane</keyword>
<name>A0A5B2XD39_9PSEU</name>
<feature type="transmembrane region" description="Helical" evidence="1">
    <location>
        <begin position="12"/>
        <end position="30"/>
    </location>
</feature>
<keyword evidence="1" id="KW-1133">Transmembrane helix</keyword>
<sequence>MSRWLTSSLLDRLVGFGPAVGLGLAGILLFGSAQLPMFSTGPSEAAHGVAHSSHITQMSEPIDSVADRR</sequence>
<dbReference type="EMBL" id="VUOB01000033">
    <property type="protein sequence ID" value="KAA2260950.1"/>
    <property type="molecule type" value="Genomic_DNA"/>
</dbReference>
<gene>
    <name evidence="2" type="ORF">F0L68_19320</name>
</gene>
<dbReference type="Proteomes" id="UP000323454">
    <property type="component" value="Unassembled WGS sequence"/>
</dbReference>
<evidence type="ECO:0000256" key="1">
    <source>
        <dbReference type="SAM" id="Phobius"/>
    </source>
</evidence>
<reference evidence="2 3" key="2">
    <citation type="submission" date="2019-09" db="EMBL/GenBank/DDBJ databases">
        <authorList>
            <person name="Jin C."/>
        </authorList>
    </citation>
    <scope>NUCLEOTIDE SEQUENCE [LARGE SCALE GENOMIC DNA]</scope>
    <source>
        <strain evidence="2 3">AN110305</strain>
    </source>
</reference>
<keyword evidence="3" id="KW-1185">Reference proteome</keyword>
<organism evidence="2 3">
    <name type="scientific">Solihabitans fulvus</name>
    <dbReference type="NCBI Taxonomy" id="1892852"/>
    <lineage>
        <taxon>Bacteria</taxon>
        <taxon>Bacillati</taxon>
        <taxon>Actinomycetota</taxon>
        <taxon>Actinomycetes</taxon>
        <taxon>Pseudonocardiales</taxon>
        <taxon>Pseudonocardiaceae</taxon>
        <taxon>Solihabitans</taxon>
    </lineage>
</organism>
<protein>
    <submittedName>
        <fullName evidence="2">Uncharacterized protein</fullName>
    </submittedName>
</protein>
<keyword evidence="1" id="KW-0472">Membrane</keyword>
<evidence type="ECO:0000313" key="2">
    <source>
        <dbReference type="EMBL" id="KAA2260950.1"/>
    </source>
</evidence>
<dbReference type="RefSeq" id="WP_149851000.1">
    <property type="nucleotide sequence ID" value="NZ_VUOB01000033.1"/>
</dbReference>